<dbReference type="InterPro" id="IPR016035">
    <property type="entry name" value="Acyl_Trfase/lysoPLipase"/>
</dbReference>
<dbReference type="Pfam" id="PF02801">
    <property type="entry name" value="Ketoacyl-synt_C"/>
    <property type="match status" value="1"/>
</dbReference>
<dbReference type="SMART" id="SM00825">
    <property type="entry name" value="PKS_KS"/>
    <property type="match status" value="1"/>
</dbReference>
<dbReference type="InterPro" id="IPR050091">
    <property type="entry name" value="PKS_NRPS_Biosynth_Enz"/>
</dbReference>
<name>A0A9P8M1E3_9HYPO</name>
<evidence type="ECO:0000256" key="3">
    <source>
        <dbReference type="PROSITE-ProRule" id="PRU01363"/>
    </source>
</evidence>
<dbReference type="Gene3D" id="3.10.129.110">
    <property type="entry name" value="Polyketide synthase dehydratase"/>
    <property type="match status" value="1"/>
</dbReference>
<evidence type="ECO:0000313" key="6">
    <source>
        <dbReference type="EMBL" id="KAH0592108.1"/>
    </source>
</evidence>
<dbReference type="InterPro" id="IPR049551">
    <property type="entry name" value="PKS_DH_C"/>
</dbReference>
<keyword evidence="7" id="KW-1185">Reference proteome</keyword>
<dbReference type="SUPFAM" id="SSF51905">
    <property type="entry name" value="FAD/NAD(P)-binding domain"/>
    <property type="match status" value="1"/>
</dbReference>
<feature type="domain" description="PKS/mFAS DH" evidence="5">
    <location>
        <begin position="876"/>
        <end position="1167"/>
    </location>
</feature>
<dbReference type="Proteomes" id="UP000764110">
    <property type="component" value="Unassembled WGS sequence"/>
</dbReference>
<dbReference type="InterPro" id="IPR036188">
    <property type="entry name" value="FAD/NAD-bd_sf"/>
</dbReference>
<dbReference type="InterPro" id="IPR014043">
    <property type="entry name" value="Acyl_transferase_dom"/>
</dbReference>
<organism evidence="6 7">
    <name type="scientific">Metarhizium humberi</name>
    <dbReference type="NCBI Taxonomy" id="2596975"/>
    <lineage>
        <taxon>Eukaryota</taxon>
        <taxon>Fungi</taxon>
        <taxon>Dikarya</taxon>
        <taxon>Ascomycota</taxon>
        <taxon>Pezizomycotina</taxon>
        <taxon>Sordariomycetes</taxon>
        <taxon>Hypocreomycetidae</taxon>
        <taxon>Hypocreales</taxon>
        <taxon>Clavicipitaceae</taxon>
        <taxon>Metarhizium</taxon>
    </lineage>
</organism>
<evidence type="ECO:0000259" key="4">
    <source>
        <dbReference type="PROSITE" id="PS52004"/>
    </source>
</evidence>
<keyword evidence="1" id="KW-0596">Phosphopantetheine</keyword>
<dbReference type="InterPro" id="IPR042104">
    <property type="entry name" value="PKS_dehydratase_sf"/>
</dbReference>
<dbReference type="InterPro" id="IPR014031">
    <property type="entry name" value="Ketoacyl_synth_C"/>
</dbReference>
<dbReference type="PROSITE" id="PS52019">
    <property type="entry name" value="PKS_MFAS_DH"/>
    <property type="match status" value="1"/>
</dbReference>
<dbReference type="PRINTS" id="PR00420">
    <property type="entry name" value="RNGMNOXGNASE"/>
</dbReference>
<comment type="caution">
    <text evidence="6">The sequence shown here is derived from an EMBL/GenBank/DDBJ whole genome shotgun (WGS) entry which is preliminary data.</text>
</comment>
<dbReference type="Gene3D" id="3.40.47.10">
    <property type="match status" value="1"/>
</dbReference>
<dbReference type="PANTHER" id="PTHR43775">
    <property type="entry name" value="FATTY ACID SYNTHASE"/>
    <property type="match status" value="1"/>
</dbReference>
<dbReference type="InterPro" id="IPR020841">
    <property type="entry name" value="PKS_Beta-ketoAc_synthase_dom"/>
</dbReference>
<dbReference type="InterPro" id="IPR020807">
    <property type="entry name" value="PKS_DH"/>
</dbReference>
<feature type="domain" description="Ketosynthase family 3 (KS3)" evidence="4">
    <location>
        <begin position="345"/>
        <end position="523"/>
    </location>
</feature>
<dbReference type="SMART" id="SM00826">
    <property type="entry name" value="PKS_DH"/>
    <property type="match status" value="1"/>
</dbReference>
<evidence type="ECO:0000256" key="1">
    <source>
        <dbReference type="ARBA" id="ARBA00022450"/>
    </source>
</evidence>
<comment type="caution">
    <text evidence="3">Lacks conserved residue(s) required for the propagation of feature annotation.</text>
</comment>
<dbReference type="InterPro" id="IPR049900">
    <property type="entry name" value="PKS_mFAS_DH"/>
</dbReference>
<proteinExistence type="predicted"/>
<evidence type="ECO:0000259" key="5">
    <source>
        <dbReference type="PROSITE" id="PS52019"/>
    </source>
</evidence>
<dbReference type="GO" id="GO:0004312">
    <property type="term" value="F:fatty acid synthase activity"/>
    <property type="evidence" value="ECO:0007669"/>
    <property type="project" value="TreeGrafter"/>
</dbReference>
<dbReference type="SUPFAM" id="SSF52151">
    <property type="entry name" value="FabD/lysophospholipase-like"/>
    <property type="match status" value="1"/>
</dbReference>
<sequence>MKNGNGEDYDVLVVGGGMYRLIAAYTYLKLAPKTNLLLLDDGRSAGSGAPSASTQTFLRRSATTIHNYLQSFAEDHDLVRRIRLREKVSKANKIGGKWVSRAVLLEYGLTGVVCLTSWNACAETTASYTQDPDGKAITVRKLFDEIAKSKNPIKTGCTVNEVLESTDGVRVLFEDGSHEDGDMVVGCDGVASQVRQIMWYNANKATPDAITDGEMKLLATSYKCLVGASTPVPGVEPGAMTVVQNDGFSFLLLLQPYMIFFFVFIKQQDLPLAGISEILNDTVIFGDIWSKRIRADLVNVEEGIFQHWHFGHIVLVGDAAHKLTPNLAWGGMWAIESDASLKKGRHATNAVRDGDPIRSVIRGSAINANGRTPGITLPEKFGQDKVIRKAHAKAGLSMDGTLHVECHGTRTPVGDPIEAEAVSLALDGPSRPKQILIGSIKSNRGHSEAASGISSIINSTLMLENGLIPVTVGIRKLNPKIRLKEWNVDVVTELRPFPSLARRRVSVNSFGYGGANAHVVIESAPAKLRSGSVTASPVYQRSKYLIPLSAFTEESQTLQPGLALENRGFLVSSEEGLRENLTKQTLHLGRGQTAPLDYAFVFTGQGAQWPQMGKELLDEFPILAVAISKMDSVLDSVLAALSHPPSWTIAGALRQPKETSQIGAVTHSQPLCTTVQIGLVKLLSSWGINPRAVVGHSSGERTAAFASGKIILAEAIIAAYHRRYAVGVLTRGGKYQSLVANAVPKLDVSPSMVSDATFILASQFGKPRALCGRTFRTGQGGKYTLIELGPHSALELPIKETRAHLKPEETSLSYFAALRRGKDSVDKSKVNDTGFGKKWTPSVVANLPPYCWAYDSILWNESRLSLEFRNREFERHELLGSKVPGGSETEGNWRNLFAFLAMAMEAVSQTTGRSLSPGTGLEMRNVHIVAALTIPATANSSTELFTDLRKSPITNVSSSETWWDFKLTIYREGVPVLHATGTIAIHESAAAEAIEPRIRLSEAELEPSAKQIWYQRFGKGGLNYGPLFQSVNEIWVLRSSADKVVLGMVRLEQKSAVDGSAPARYPFHPITLEAMVQAGILATVAGARGLARHPTLRVVWKPDVQGPELLREADLTKYLNHFLAETHSPVSKDDGLIKLGAAISLISHRNTRLSIILELGAVLALVP</sequence>
<gene>
    <name evidence="6" type="ORF">MHUMG1_10156</name>
</gene>
<dbReference type="Pfam" id="PF14765">
    <property type="entry name" value="PS-DH"/>
    <property type="match status" value="1"/>
</dbReference>
<dbReference type="GO" id="GO:0006633">
    <property type="term" value="P:fatty acid biosynthetic process"/>
    <property type="evidence" value="ECO:0007669"/>
    <property type="project" value="TreeGrafter"/>
</dbReference>
<dbReference type="Gene3D" id="3.40.366.10">
    <property type="entry name" value="Malonyl-Coenzyme A Acyl Carrier Protein, domain 2"/>
    <property type="match status" value="1"/>
</dbReference>
<reference evidence="6 7" key="1">
    <citation type="submission" date="2020-07" db="EMBL/GenBank/DDBJ databases">
        <title>Metarhizium humberi genome.</title>
        <authorList>
            <person name="Lysoe E."/>
        </authorList>
    </citation>
    <scope>NUCLEOTIDE SEQUENCE [LARGE SCALE GENOMIC DNA]</scope>
    <source>
        <strain evidence="6 7">ESALQ1638</strain>
    </source>
</reference>
<keyword evidence="2" id="KW-0597">Phosphoprotein</keyword>
<dbReference type="SUPFAM" id="SSF53901">
    <property type="entry name" value="Thiolase-like"/>
    <property type="match status" value="1"/>
</dbReference>
<dbReference type="Gene3D" id="3.50.50.60">
    <property type="entry name" value="FAD/NAD(P)-binding domain"/>
    <property type="match status" value="1"/>
</dbReference>
<feature type="region of interest" description="N-terminal hotdog fold" evidence="3">
    <location>
        <begin position="876"/>
        <end position="990"/>
    </location>
</feature>
<protein>
    <submittedName>
        <fullName evidence="6">Polyketide synthase</fullName>
    </submittedName>
</protein>
<dbReference type="CDD" id="cd00833">
    <property type="entry name" value="PKS"/>
    <property type="match status" value="1"/>
</dbReference>
<dbReference type="PROSITE" id="PS52004">
    <property type="entry name" value="KS3_2"/>
    <property type="match status" value="1"/>
</dbReference>
<dbReference type="InterPro" id="IPR001227">
    <property type="entry name" value="Ac_transferase_dom_sf"/>
</dbReference>
<accession>A0A9P8M1E3</accession>
<dbReference type="GO" id="GO:0044550">
    <property type="term" value="P:secondary metabolite biosynthetic process"/>
    <property type="evidence" value="ECO:0007669"/>
    <property type="project" value="TreeGrafter"/>
</dbReference>
<dbReference type="Pfam" id="PF16197">
    <property type="entry name" value="KAsynt_C_assoc"/>
    <property type="match status" value="1"/>
</dbReference>
<dbReference type="InterPro" id="IPR032821">
    <property type="entry name" value="PKS_assoc"/>
</dbReference>
<dbReference type="Pfam" id="PF00698">
    <property type="entry name" value="Acyl_transf_1"/>
    <property type="match status" value="1"/>
</dbReference>
<evidence type="ECO:0000256" key="2">
    <source>
        <dbReference type="ARBA" id="ARBA00022553"/>
    </source>
</evidence>
<dbReference type="PANTHER" id="PTHR43775:SF50">
    <property type="entry name" value="HIGHLY REDUCING POLYKETIDE SYNTHASE SRDA"/>
    <property type="match status" value="1"/>
</dbReference>
<evidence type="ECO:0000313" key="7">
    <source>
        <dbReference type="Proteomes" id="UP000764110"/>
    </source>
</evidence>
<feature type="region of interest" description="C-terminal hotdog fold" evidence="3">
    <location>
        <begin position="1005"/>
        <end position="1167"/>
    </location>
</feature>
<dbReference type="EMBL" id="JACEFI010000037">
    <property type="protein sequence ID" value="KAH0592108.1"/>
    <property type="molecule type" value="Genomic_DNA"/>
</dbReference>
<dbReference type="SMART" id="SM00827">
    <property type="entry name" value="PKS_AT"/>
    <property type="match status" value="1"/>
</dbReference>
<dbReference type="InterPro" id="IPR016039">
    <property type="entry name" value="Thiolase-like"/>
</dbReference>
<dbReference type="AlphaFoldDB" id="A0A9P8M1E3"/>